<keyword evidence="4" id="KW-1185">Reference proteome</keyword>
<proteinExistence type="inferred from homology"/>
<dbReference type="HAMAP" id="MF_00795">
    <property type="entry name" value="CutC"/>
    <property type="match status" value="1"/>
</dbReference>
<dbReference type="SUPFAM" id="SSF110395">
    <property type="entry name" value="CutC-like"/>
    <property type="match status" value="1"/>
</dbReference>
<gene>
    <name evidence="2" type="primary">cutC</name>
    <name evidence="3" type="ORF">HNR05_001360</name>
</gene>
<dbReference type="GO" id="GO:0005507">
    <property type="term" value="F:copper ion binding"/>
    <property type="evidence" value="ECO:0007669"/>
    <property type="project" value="TreeGrafter"/>
</dbReference>
<dbReference type="Pfam" id="PF03932">
    <property type="entry name" value="CutC"/>
    <property type="match status" value="1"/>
</dbReference>
<accession>A0A7Z0EDC6</accession>
<evidence type="ECO:0000313" key="4">
    <source>
        <dbReference type="Proteomes" id="UP000537260"/>
    </source>
</evidence>
<dbReference type="Gene3D" id="3.20.20.380">
    <property type="entry name" value="Copper homeostasis (CutC) domain"/>
    <property type="match status" value="1"/>
</dbReference>
<dbReference type="GO" id="GO:0005737">
    <property type="term" value="C:cytoplasm"/>
    <property type="evidence" value="ECO:0007669"/>
    <property type="project" value="UniProtKB-SubCell"/>
</dbReference>
<organism evidence="3 4">
    <name type="scientific">Glaciibacter psychrotolerans</name>
    <dbReference type="NCBI Taxonomy" id="670054"/>
    <lineage>
        <taxon>Bacteria</taxon>
        <taxon>Bacillati</taxon>
        <taxon>Actinomycetota</taxon>
        <taxon>Actinomycetes</taxon>
        <taxon>Micrococcales</taxon>
        <taxon>Microbacteriaceae</taxon>
        <taxon>Glaciibacter</taxon>
    </lineage>
</organism>
<comment type="subcellular location">
    <subcellularLocation>
        <location evidence="2">Cytoplasm</location>
    </subcellularLocation>
</comment>
<sequence length="249" mass="24803">MPTRIPDVEIAIQDVDGLGVALAVGADRVELCSALGVGGLTPSIGIIESTVETAAAAGKPGFVQVLVRPRPGGFVYSSAEIDTTVRDIRAARHAGVGGVVVGALTADNRVDVAATRAFIDAAEGITVTFHRAIDAGGDPMAALDALIELGVDRVLTSGGYERSLDGRDVLAALATRSAGRLQIMAGGGVSVESIVALRAAGVDAVHLSAKRAVSTAGPTGPGGGLAFFDVTDADVAAAAVAAARSTLEP</sequence>
<evidence type="ECO:0000313" key="3">
    <source>
        <dbReference type="EMBL" id="NYJ19569.1"/>
    </source>
</evidence>
<dbReference type="InterPro" id="IPR005627">
    <property type="entry name" value="CutC-like"/>
</dbReference>
<dbReference type="InterPro" id="IPR036822">
    <property type="entry name" value="CutC-like_dom_sf"/>
</dbReference>
<reference evidence="3 4" key="1">
    <citation type="submission" date="2020-07" db="EMBL/GenBank/DDBJ databases">
        <title>Sequencing the genomes of 1000 actinobacteria strains.</title>
        <authorList>
            <person name="Klenk H.-P."/>
        </authorList>
    </citation>
    <scope>NUCLEOTIDE SEQUENCE [LARGE SCALE GENOMIC DNA]</scope>
    <source>
        <strain evidence="3 4">LI1</strain>
    </source>
</reference>
<protein>
    <recommendedName>
        <fullName evidence="2">PF03932 family protein CutC</fullName>
    </recommendedName>
</protein>
<dbReference type="RefSeq" id="WP_179578312.1">
    <property type="nucleotide sequence ID" value="NZ_JACCFM010000001.1"/>
</dbReference>
<comment type="similarity">
    <text evidence="1 2">Belongs to the CutC family.</text>
</comment>
<dbReference type="PANTHER" id="PTHR12598">
    <property type="entry name" value="COPPER HOMEOSTASIS PROTEIN CUTC"/>
    <property type="match status" value="1"/>
</dbReference>
<comment type="caution">
    <text evidence="2">Once thought to be involved in copper homeostasis, experiments in E.coli have shown this is not the case.</text>
</comment>
<evidence type="ECO:0000256" key="2">
    <source>
        <dbReference type="HAMAP-Rule" id="MF_00795"/>
    </source>
</evidence>
<comment type="caution">
    <text evidence="3">The sequence shown here is derived from an EMBL/GenBank/DDBJ whole genome shotgun (WGS) entry which is preliminary data.</text>
</comment>
<dbReference type="Proteomes" id="UP000537260">
    <property type="component" value="Unassembled WGS sequence"/>
</dbReference>
<evidence type="ECO:0000256" key="1">
    <source>
        <dbReference type="ARBA" id="ARBA00007768"/>
    </source>
</evidence>
<name>A0A7Z0EDC6_9MICO</name>
<keyword evidence="2" id="KW-0963">Cytoplasm</keyword>
<dbReference type="EMBL" id="JACCFM010000001">
    <property type="protein sequence ID" value="NYJ19569.1"/>
    <property type="molecule type" value="Genomic_DNA"/>
</dbReference>
<dbReference type="PANTHER" id="PTHR12598:SF0">
    <property type="entry name" value="COPPER HOMEOSTASIS PROTEIN CUTC HOMOLOG"/>
    <property type="match status" value="1"/>
</dbReference>
<dbReference type="AlphaFoldDB" id="A0A7Z0EDC6"/>